<dbReference type="PANTHER" id="PTHR13633:SF3">
    <property type="entry name" value="MITOCHONDRIAL TRANSCRIPTION RESCUE FACTOR 1"/>
    <property type="match status" value="1"/>
</dbReference>
<evidence type="ECO:0000256" key="1">
    <source>
        <dbReference type="PROSITE-ProRule" id="PRU00182"/>
    </source>
</evidence>
<dbReference type="Pfam" id="PF01479">
    <property type="entry name" value="S4"/>
    <property type="match status" value="1"/>
</dbReference>
<sequence length="257" mass="29205">MSIYDHFRPEERTFVDRVLQWQDEVHERYVPKLTDFLDPREQDMIKQIIGNHPDVGVSFSGGVDGTERKRALLTPPYIEVSPDDFELTAFEITYPAKFVSLSHPDLLGAMMGLGLKRDKFGDIIVQDSTAQLIVAKEIADFVKMNLTQAGKASISPEEIDLSTLRINEAEWEEQTGTVSSLRLDTVLAEVYNLSRTKVAAMIEHDRAKLNWKVISQPSSEVAAGDYLSLRSFGRSKIISLDGKTKRDKWRITYQIRK</sequence>
<dbReference type="EMBL" id="LELK01000001">
    <property type="protein sequence ID" value="KMM38748.1"/>
    <property type="molecule type" value="Genomic_DNA"/>
</dbReference>
<evidence type="ECO:0000313" key="3">
    <source>
        <dbReference type="EMBL" id="KMM38748.1"/>
    </source>
</evidence>
<dbReference type="Proteomes" id="UP000035996">
    <property type="component" value="Unassembled WGS sequence"/>
</dbReference>
<keyword evidence="1" id="KW-0694">RNA-binding</keyword>
<dbReference type="PANTHER" id="PTHR13633">
    <property type="entry name" value="MITOCHONDRIAL TRANSCRIPTION RESCUE FACTOR 1"/>
    <property type="match status" value="1"/>
</dbReference>
<dbReference type="InterPro" id="IPR002942">
    <property type="entry name" value="S4_RNA-bd"/>
</dbReference>
<dbReference type="CDD" id="cd00165">
    <property type="entry name" value="S4"/>
    <property type="match status" value="1"/>
</dbReference>
<dbReference type="InterPro" id="IPR040591">
    <property type="entry name" value="RqcP2_RBD"/>
</dbReference>
<dbReference type="Pfam" id="PF21278">
    <property type="entry name" value="YlmH_1st"/>
    <property type="match status" value="1"/>
</dbReference>
<dbReference type="Pfam" id="PF17774">
    <property type="entry name" value="YlmH_RBD"/>
    <property type="match status" value="1"/>
</dbReference>
<evidence type="ECO:0000313" key="4">
    <source>
        <dbReference type="Proteomes" id="UP000035996"/>
    </source>
</evidence>
<organism evidence="3 4">
    <name type="scientific">Guptibacillus hwajinpoensis</name>
    <dbReference type="NCBI Taxonomy" id="208199"/>
    <lineage>
        <taxon>Bacteria</taxon>
        <taxon>Bacillati</taxon>
        <taxon>Bacillota</taxon>
        <taxon>Bacilli</taxon>
        <taxon>Bacillales</taxon>
        <taxon>Guptibacillaceae</taxon>
        <taxon>Guptibacillus</taxon>
    </lineage>
</organism>
<dbReference type="InterPro" id="IPR012677">
    <property type="entry name" value="Nucleotide-bd_a/b_plait_sf"/>
</dbReference>
<evidence type="ECO:0000259" key="2">
    <source>
        <dbReference type="SMART" id="SM00363"/>
    </source>
</evidence>
<accession>A0A0J6D099</accession>
<dbReference type="OrthoDB" id="9812787at2"/>
<keyword evidence="4" id="KW-1185">Reference proteome</keyword>
<dbReference type="RefSeq" id="WP_048309870.1">
    <property type="nucleotide sequence ID" value="NZ_CP119526.1"/>
</dbReference>
<reference evidence="3" key="1">
    <citation type="submission" date="2015-06" db="EMBL/GenBank/DDBJ databases">
        <authorList>
            <person name="Liu B."/>
            <person name="Wang J."/>
            <person name="Zhu Y."/>
            <person name="Liu G."/>
            <person name="Chen Q."/>
            <person name="Zheng C."/>
            <person name="Che J."/>
            <person name="Ge C."/>
            <person name="Shi H."/>
            <person name="Pan Z."/>
            <person name="Liu X."/>
        </authorList>
    </citation>
    <scope>NUCLEOTIDE SEQUENCE [LARGE SCALE GENOMIC DNA]</scope>
    <source>
        <strain evidence="3">DSM 16346</strain>
    </source>
</reference>
<dbReference type="Gene3D" id="3.30.1370.160">
    <property type="match status" value="1"/>
</dbReference>
<dbReference type="STRING" id="157733.AB986_05615"/>
<dbReference type="GO" id="GO:0003723">
    <property type="term" value="F:RNA binding"/>
    <property type="evidence" value="ECO:0007669"/>
    <property type="project" value="UniProtKB-KW"/>
</dbReference>
<proteinExistence type="predicted"/>
<comment type="caution">
    <text evidence="3">The sequence shown here is derived from an EMBL/GenBank/DDBJ whole genome shotgun (WGS) entry which is preliminary data.</text>
</comment>
<dbReference type="PROSITE" id="PS50889">
    <property type="entry name" value="S4"/>
    <property type="match status" value="1"/>
</dbReference>
<dbReference type="SMART" id="SM00363">
    <property type="entry name" value="S4"/>
    <property type="match status" value="1"/>
</dbReference>
<protein>
    <submittedName>
        <fullName evidence="3">RNA-binding protein S4</fullName>
    </submittedName>
</protein>
<gene>
    <name evidence="3" type="ORF">AB986_05615</name>
</gene>
<dbReference type="InterPro" id="IPR036986">
    <property type="entry name" value="S4_RNA-bd_sf"/>
</dbReference>
<dbReference type="InterPro" id="IPR048443">
    <property type="entry name" value="RqcP2_N"/>
</dbReference>
<dbReference type="AlphaFoldDB" id="A0A0J6D099"/>
<feature type="domain" description="RNA-binding S4" evidence="2">
    <location>
        <begin position="181"/>
        <end position="238"/>
    </location>
</feature>
<dbReference type="SUPFAM" id="SSF55174">
    <property type="entry name" value="Alpha-L RNA-binding motif"/>
    <property type="match status" value="1"/>
</dbReference>
<name>A0A0J6D099_9BACL</name>
<dbReference type="Gene3D" id="3.30.70.330">
    <property type="match status" value="1"/>
</dbReference>
<dbReference type="Gene3D" id="3.10.290.10">
    <property type="entry name" value="RNA-binding S4 domain"/>
    <property type="match status" value="1"/>
</dbReference>
<dbReference type="PATRIC" id="fig|157733.3.peg.3361"/>